<reference evidence="10" key="1">
    <citation type="journal article" date="2017" name="Nature">
        <title>The genome of Chenopodium quinoa.</title>
        <authorList>
            <person name="Jarvis D.E."/>
            <person name="Ho Y.S."/>
            <person name="Lightfoot D.J."/>
            <person name="Schmoeckel S.M."/>
            <person name="Li B."/>
            <person name="Borm T.J.A."/>
            <person name="Ohyanagi H."/>
            <person name="Mineta K."/>
            <person name="Michell C.T."/>
            <person name="Saber N."/>
            <person name="Kharbatia N.M."/>
            <person name="Rupper R.R."/>
            <person name="Sharp A.R."/>
            <person name="Dally N."/>
            <person name="Boughton B.A."/>
            <person name="Woo Y.H."/>
            <person name="Gao G."/>
            <person name="Schijlen E.G.W.M."/>
            <person name="Guo X."/>
            <person name="Momin A.A."/>
            <person name="Negrao S."/>
            <person name="Al-Babili S."/>
            <person name="Gehring C."/>
            <person name="Roessner U."/>
            <person name="Jung C."/>
            <person name="Murphy K."/>
            <person name="Arold S.T."/>
            <person name="Gojobori T."/>
            <person name="van der Linden C.G."/>
            <person name="van Loo E.N."/>
            <person name="Jellen E.N."/>
            <person name="Maughan P.J."/>
            <person name="Tester M."/>
        </authorList>
    </citation>
    <scope>NUCLEOTIDE SEQUENCE [LARGE SCALE GENOMIC DNA]</scope>
    <source>
        <strain evidence="10">cv. PI 614886</strain>
    </source>
</reference>
<comment type="subcellular location">
    <subcellularLocation>
        <location evidence="1">Nucleus</location>
    </subcellularLocation>
</comment>
<dbReference type="Gramene" id="AUR62011850-RA">
    <property type="protein sequence ID" value="AUR62011850-RA:cds"/>
    <property type="gene ID" value="AUR62011850"/>
</dbReference>
<evidence type="ECO:0000313" key="11">
    <source>
        <dbReference type="Proteomes" id="UP000596660"/>
    </source>
</evidence>
<dbReference type="Pfam" id="PF04852">
    <property type="entry name" value="ALOG_dom"/>
    <property type="match status" value="1"/>
</dbReference>
<evidence type="ECO:0000256" key="5">
    <source>
        <dbReference type="ARBA" id="ARBA00023125"/>
    </source>
</evidence>
<dbReference type="GO" id="GO:0009416">
    <property type="term" value="P:response to light stimulus"/>
    <property type="evidence" value="ECO:0007669"/>
    <property type="project" value="TreeGrafter"/>
</dbReference>
<dbReference type="AlphaFoldDB" id="A0A803LF94"/>
<protein>
    <recommendedName>
        <fullName evidence="9">ALOG domain-containing protein</fullName>
    </recommendedName>
</protein>
<keyword evidence="6" id="KW-0804">Transcription</keyword>
<sequence>MCPFYGHPNPPAPCPCPLRQAWGSLDALIGRLRAAYEENGGKPEMNPFGARAVRLYLREVRDSQSKARGISYEKKKRKRVPQNTSSNNNESMSMMPPPLAQQPLPPPAGAVNIMDMGIEREQSSTSEAEREEKRIVMLAWSDERLPSERLQGGTQLYHTRAEFHSVDLKHNILTRSCFPSIIMAKFFSSAMVSSLNKFIYLVGVGGARLSVVQSSNESSSSNHTFYSGGSCLDMSDEAPVWCPAPVFFEDNTSPNYVSFLGNIYNFGSVCLAPQVLECGALGHCKSIRSLPIPQSLAGCSVSVPVLPDPSNKRILMRLYGGPLSSPSLYAFTPDPCADAIGTWECLTSDFHLWAHAAAVVNGVIYFHCHKVPSLLCAFHITKKIWLKVWWDSCFKDNVNMNAETFNFDAMLHLGHNILCFAGWTPIYSRTAVFTIEVIFYKFQVLVTGETVTVKVCDSYSYELPGSTNVFHFLPI</sequence>
<keyword evidence="3" id="KW-0217">Developmental protein</keyword>
<feature type="region of interest" description="Disordered" evidence="8">
    <location>
        <begin position="66"/>
        <end position="97"/>
    </location>
</feature>
<dbReference type="InterPro" id="IPR040222">
    <property type="entry name" value="ALOG"/>
</dbReference>
<dbReference type="PANTHER" id="PTHR31165">
    <property type="entry name" value="PROTEIN G1-LIKE2"/>
    <property type="match status" value="1"/>
</dbReference>
<dbReference type="Proteomes" id="UP000596660">
    <property type="component" value="Unplaced"/>
</dbReference>
<accession>A0A803LF94</accession>
<dbReference type="GO" id="GO:0005634">
    <property type="term" value="C:nucleus"/>
    <property type="evidence" value="ECO:0007669"/>
    <property type="project" value="UniProtKB-SubCell"/>
</dbReference>
<evidence type="ECO:0000256" key="3">
    <source>
        <dbReference type="ARBA" id="ARBA00022473"/>
    </source>
</evidence>
<keyword evidence="11" id="KW-1185">Reference proteome</keyword>
<organism evidence="10 11">
    <name type="scientific">Chenopodium quinoa</name>
    <name type="common">Quinoa</name>
    <dbReference type="NCBI Taxonomy" id="63459"/>
    <lineage>
        <taxon>Eukaryota</taxon>
        <taxon>Viridiplantae</taxon>
        <taxon>Streptophyta</taxon>
        <taxon>Embryophyta</taxon>
        <taxon>Tracheophyta</taxon>
        <taxon>Spermatophyta</taxon>
        <taxon>Magnoliopsida</taxon>
        <taxon>eudicotyledons</taxon>
        <taxon>Gunneridae</taxon>
        <taxon>Pentapetalae</taxon>
        <taxon>Caryophyllales</taxon>
        <taxon>Chenopodiaceae</taxon>
        <taxon>Chenopodioideae</taxon>
        <taxon>Atripliceae</taxon>
        <taxon>Chenopodium</taxon>
    </lineage>
</organism>
<dbReference type="GO" id="GO:0003677">
    <property type="term" value="F:DNA binding"/>
    <property type="evidence" value="ECO:0007669"/>
    <property type="project" value="UniProtKB-KW"/>
</dbReference>
<evidence type="ECO:0000259" key="9">
    <source>
        <dbReference type="PROSITE" id="PS51697"/>
    </source>
</evidence>
<dbReference type="GO" id="GO:0009299">
    <property type="term" value="P:mRNA transcription"/>
    <property type="evidence" value="ECO:0007669"/>
    <property type="project" value="TreeGrafter"/>
</dbReference>
<feature type="compositionally biased region" description="Low complexity" evidence="8">
    <location>
        <begin position="85"/>
        <end position="94"/>
    </location>
</feature>
<dbReference type="EnsemblPlants" id="AUR62011850-RA">
    <property type="protein sequence ID" value="AUR62011850-RA:cds"/>
    <property type="gene ID" value="AUR62011850"/>
</dbReference>
<evidence type="ECO:0000313" key="10">
    <source>
        <dbReference type="EnsemblPlants" id="AUR62011850-RA:cds"/>
    </source>
</evidence>
<evidence type="ECO:0000256" key="4">
    <source>
        <dbReference type="ARBA" id="ARBA00023015"/>
    </source>
</evidence>
<evidence type="ECO:0000256" key="8">
    <source>
        <dbReference type="SAM" id="MobiDB-lite"/>
    </source>
</evidence>
<dbReference type="PROSITE" id="PS51697">
    <property type="entry name" value="ALOG"/>
    <property type="match status" value="1"/>
</dbReference>
<keyword evidence="5" id="KW-0238">DNA-binding</keyword>
<feature type="domain" description="ALOG" evidence="9">
    <location>
        <begin position="1"/>
        <end position="76"/>
    </location>
</feature>
<keyword evidence="7" id="KW-0539">Nucleus</keyword>
<keyword evidence="4" id="KW-0805">Transcription regulation</keyword>
<evidence type="ECO:0000256" key="1">
    <source>
        <dbReference type="ARBA" id="ARBA00004123"/>
    </source>
</evidence>
<dbReference type="InterPro" id="IPR006936">
    <property type="entry name" value="ALOG_dom"/>
</dbReference>
<evidence type="ECO:0000256" key="6">
    <source>
        <dbReference type="ARBA" id="ARBA00023163"/>
    </source>
</evidence>
<name>A0A803LF94_CHEQI</name>
<evidence type="ECO:0000256" key="7">
    <source>
        <dbReference type="ARBA" id="ARBA00023242"/>
    </source>
</evidence>
<dbReference type="PANTHER" id="PTHR31165:SF95">
    <property type="entry name" value="PROTEIN LIGHT-DEPENDENT SHORT HYPOCOTYLS 3"/>
    <property type="match status" value="1"/>
</dbReference>
<reference evidence="10" key="2">
    <citation type="submission" date="2021-03" db="UniProtKB">
        <authorList>
            <consortium name="EnsemblPlants"/>
        </authorList>
    </citation>
    <scope>IDENTIFICATION</scope>
</reference>
<comment type="similarity">
    <text evidence="2">Belongs to the plant homeotic and developmental regulators ALOG protein family.</text>
</comment>
<proteinExistence type="inferred from homology"/>
<evidence type="ECO:0000256" key="2">
    <source>
        <dbReference type="ARBA" id="ARBA00010308"/>
    </source>
</evidence>